<feature type="domain" description="Helix-turn-helix" evidence="1">
    <location>
        <begin position="12"/>
        <end position="50"/>
    </location>
</feature>
<name>A0AA86T890_9BACT</name>
<gene>
    <name evidence="2" type="ORF">DNFV4_02560</name>
</gene>
<dbReference type="NCBIfam" id="TIGR01764">
    <property type="entry name" value="excise"/>
    <property type="match status" value="1"/>
</dbReference>
<keyword evidence="3" id="KW-1185">Reference proteome</keyword>
<dbReference type="SUPFAM" id="SSF46955">
    <property type="entry name" value="Putative DNA-binding domain"/>
    <property type="match status" value="1"/>
</dbReference>
<dbReference type="Proteomes" id="UP001179121">
    <property type="component" value="Chromosome"/>
</dbReference>
<dbReference type="Gene3D" id="1.10.10.10">
    <property type="entry name" value="Winged helix-like DNA-binding domain superfamily/Winged helix DNA-binding domain"/>
    <property type="match status" value="1"/>
</dbReference>
<proteinExistence type="predicted"/>
<reference evidence="2" key="1">
    <citation type="submission" date="2022-10" db="EMBL/GenBank/DDBJ databases">
        <authorList>
            <person name="Koch H."/>
        </authorList>
    </citation>
    <scope>NUCLEOTIDE SEQUENCE</scope>
    <source>
        <strain evidence="2">DNF</strain>
    </source>
</reference>
<dbReference type="InterPro" id="IPR010093">
    <property type="entry name" value="SinI_DNA-bd"/>
</dbReference>
<dbReference type="InterPro" id="IPR009061">
    <property type="entry name" value="DNA-bd_dom_put_sf"/>
</dbReference>
<dbReference type="InterPro" id="IPR041657">
    <property type="entry name" value="HTH_17"/>
</dbReference>
<dbReference type="AlphaFoldDB" id="A0AA86T890"/>
<dbReference type="RefSeq" id="WP_370693571.1">
    <property type="nucleotide sequence ID" value="NZ_OX365700.1"/>
</dbReference>
<dbReference type="KEGG" id="nti:DNFV4_02560"/>
<protein>
    <recommendedName>
        <fullName evidence="1">Helix-turn-helix domain-containing protein</fullName>
    </recommendedName>
</protein>
<organism evidence="2 3">
    <name type="scientific">Nitrospira tepida</name>
    <dbReference type="NCBI Taxonomy" id="2973512"/>
    <lineage>
        <taxon>Bacteria</taxon>
        <taxon>Pseudomonadati</taxon>
        <taxon>Nitrospirota</taxon>
        <taxon>Nitrospiria</taxon>
        <taxon>Nitrospirales</taxon>
        <taxon>Nitrospiraceae</taxon>
        <taxon>Nitrospira</taxon>
    </lineage>
</organism>
<evidence type="ECO:0000313" key="2">
    <source>
        <dbReference type="EMBL" id="CAI4032133.1"/>
    </source>
</evidence>
<dbReference type="InterPro" id="IPR036388">
    <property type="entry name" value="WH-like_DNA-bd_sf"/>
</dbReference>
<accession>A0AA86T890</accession>
<evidence type="ECO:0000313" key="3">
    <source>
        <dbReference type="Proteomes" id="UP001179121"/>
    </source>
</evidence>
<evidence type="ECO:0000259" key="1">
    <source>
        <dbReference type="Pfam" id="PF12728"/>
    </source>
</evidence>
<dbReference type="EMBL" id="OX365700">
    <property type="protein sequence ID" value="CAI4032133.1"/>
    <property type="molecule type" value="Genomic_DNA"/>
</dbReference>
<dbReference type="Pfam" id="PF12728">
    <property type="entry name" value="HTH_17"/>
    <property type="match status" value="1"/>
</dbReference>
<dbReference type="GO" id="GO:0003677">
    <property type="term" value="F:DNA binding"/>
    <property type="evidence" value="ECO:0007669"/>
    <property type="project" value="InterPro"/>
</dbReference>
<sequence length="70" mass="8105">MLKDIQTIKAELNVGESTVRRWVREGILPVVRLGRRVLIRQEDLRDFIDRAADTQCRTAAAEVGQQCQRR</sequence>